<dbReference type="RefSeq" id="WP_058697640.1">
    <property type="nucleotide sequence ID" value="NZ_CP062805.1"/>
</dbReference>
<sequence length="121" mass="13857">MHPALVKSFGGLSLQSYIRHFLFGLIFPAIFIFAWSHSKSEWMSLAMVLFLSVSSLLYPYSRFVYEGVVSYILGNNAFFMNAFLMLLAKYITMAFCWVFAVFVAPVGLLYLYFTADKRASQ</sequence>
<evidence type="ECO:0000313" key="1">
    <source>
        <dbReference type="EMBL" id="QOT81594.1"/>
    </source>
</evidence>
<protein>
    <submittedName>
        <fullName evidence="1">Uncharacterized protein</fullName>
    </submittedName>
</protein>
<organism evidence="1 2">
    <name type="scientific">Cupriavidus basilensis</name>
    <dbReference type="NCBI Taxonomy" id="68895"/>
    <lineage>
        <taxon>Bacteria</taxon>
        <taxon>Pseudomonadati</taxon>
        <taxon>Pseudomonadota</taxon>
        <taxon>Betaproteobacteria</taxon>
        <taxon>Burkholderiales</taxon>
        <taxon>Burkholderiaceae</taxon>
        <taxon>Cupriavidus</taxon>
    </lineage>
</organism>
<dbReference type="Proteomes" id="UP000397656">
    <property type="component" value="Plasmid pRK1-1"/>
</dbReference>
<gene>
    <name evidence="1" type="ORF">F7R26_036845</name>
</gene>
<evidence type="ECO:0000313" key="2">
    <source>
        <dbReference type="Proteomes" id="UP000397656"/>
    </source>
</evidence>
<geneLocation type="plasmid" evidence="1 2">
    <name>pRK1-1</name>
</geneLocation>
<reference evidence="1 2" key="1">
    <citation type="submission" date="2020-10" db="EMBL/GenBank/DDBJ databases">
        <title>Complete genome sequence of Cupriavidus basilensis CCUG 49340T.</title>
        <authorList>
            <person name="Salva-Serra F."/>
            <person name="Donoso R.A."/>
            <person name="Cho K.H."/>
            <person name="Yoo J.A."/>
            <person name="Lee K."/>
            <person name="Yoon S.-H."/>
            <person name="Perez-Pantoja D."/>
            <person name="Moore E.R.B."/>
        </authorList>
    </citation>
    <scope>NUCLEOTIDE SEQUENCE [LARGE SCALE GENOMIC DNA]</scope>
    <source>
        <strain evidence="2">CCUG 49340</strain>
        <plasmid evidence="1 2">pRK1-1</plasmid>
    </source>
</reference>
<proteinExistence type="predicted"/>
<dbReference type="GeneID" id="98406543"/>
<dbReference type="AlphaFoldDB" id="A0A643G0P0"/>
<dbReference type="EMBL" id="CP062805">
    <property type="protein sequence ID" value="QOT81594.1"/>
    <property type="molecule type" value="Genomic_DNA"/>
</dbReference>
<accession>A0A643G0P0</accession>
<keyword evidence="1" id="KW-0614">Plasmid</keyword>
<name>A0A643G0P0_9BURK</name>